<proteinExistence type="predicted"/>
<evidence type="ECO:0000313" key="4">
    <source>
        <dbReference type="Proteomes" id="UP001302249"/>
    </source>
</evidence>
<dbReference type="InterPro" id="IPR011059">
    <property type="entry name" value="Metal-dep_hydrolase_composite"/>
</dbReference>
<evidence type="ECO:0000259" key="2">
    <source>
        <dbReference type="Pfam" id="PF01979"/>
    </source>
</evidence>
<evidence type="ECO:0000313" key="3">
    <source>
        <dbReference type="EMBL" id="WNO54111.1"/>
    </source>
</evidence>
<reference evidence="3 4" key="1">
    <citation type="submission" date="2023-09" db="EMBL/GenBank/DDBJ databases">
        <authorList>
            <person name="Rey-Velasco X."/>
        </authorList>
    </citation>
    <scope>NUCLEOTIDE SEQUENCE [LARGE SCALE GENOMIC DNA]</scope>
    <source>
        <strain evidence="3 4">W311</strain>
    </source>
</reference>
<dbReference type="InterPro" id="IPR011042">
    <property type="entry name" value="6-blade_b-propeller_TolB-like"/>
</dbReference>
<dbReference type="Gene3D" id="2.120.10.30">
    <property type="entry name" value="TolB, C-terminal domain"/>
    <property type="match status" value="3"/>
</dbReference>
<dbReference type="SUPFAM" id="SSF51338">
    <property type="entry name" value="Composite domain of metallo-dependent hydrolases"/>
    <property type="match status" value="1"/>
</dbReference>
<dbReference type="InterPro" id="IPR006680">
    <property type="entry name" value="Amidohydro-rel"/>
</dbReference>
<dbReference type="InterPro" id="IPR051781">
    <property type="entry name" value="Metallo-dep_Hydrolase"/>
</dbReference>
<dbReference type="Gene3D" id="2.30.40.10">
    <property type="entry name" value="Urease, subunit C, domain 1"/>
    <property type="match status" value="2"/>
</dbReference>
<dbReference type="Proteomes" id="UP001302249">
    <property type="component" value="Chromosome"/>
</dbReference>
<organism evidence="3 4">
    <name type="scientific">Stakelama saccharophila</name>
    <dbReference type="NCBI Taxonomy" id="3075605"/>
    <lineage>
        <taxon>Bacteria</taxon>
        <taxon>Pseudomonadati</taxon>
        <taxon>Pseudomonadota</taxon>
        <taxon>Alphaproteobacteria</taxon>
        <taxon>Sphingomonadales</taxon>
        <taxon>Sphingomonadaceae</taxon>
        <taxon>Stakelama</taxon>
    </lineage>
</organism>
<dbReference type="Pfam" id="PF07676">
    <property type="entry name" value="PD40"/>
    <property type="match status" value="3"/>
</dbReference>
<dbReference type="PANTHER" id="PTHR43135">
    <property type="entry name" value="ALPHA-D-RIBOSE 1-METHYLPHOSPHONATE 5-TRIPHOSPHATE DIPHOSPHATASE"/>
    <property type="match status" value="1"/>
</dbReference>
<dbReference type="Pfam" id="PF01979">
    <property type="entry name" value="Amidohydro_1"/>
    <property type="match status" value="1"/>
</dbReference>
<dbReference type="Gene3D" id="3.20.20.140">
    <property type="entry name" value="Metal-dependent hydrolases"/>
    <property type="match status" value="2"/>
</dbReference>
<dbReference type="SUPFAM" id="SSF69304">
    <property type="entry name" value="Tricorn protease N-terminal domain"/>
    <property type="match status" value="1"/>
</dbReference>
<sequence length="1088" mass="117683">MLGTTRCLFQAAAATLLLIGAPLAARPADDGRPQQKSGATLPLKPVRTLSIHARSGTWMSLDLSPDGGTILFDMLGDLYRMPVQGGPARQLTRGLGFDAQPTYGPNGKHIAFVSDRSGADNLWIAGPDGSHARQISFGADGTVLVSPAWSADGSALFVSRYRPDLNNVELWRYGLDGSHELLVPIRAKDDDPRSAWRSSVGAVASRDGRWLYYASRVGGLNFDERDHWTIARRDLATGETQTVIDGPAAESYFRPALSPDGKRLFYAAHRNGATELRVRDLASGVDRVVSDAIGPDEVQASLWQDILPRYAVTPDGGDIIASHAGSFERIALADGAIRAIPLDARMKVVVGPGTRQHFRLETGPVKARLIQAPVASPDGKRLAYSALGGLYVQEAVRGGAPRKLLTGADPVFQPAWSPDGKRLTFVSWSETAGGAIWTIPADGSAAATKISRLPAYYSYPVFTPDGTRIIAVRSARAERLNTTFEFGKLRDADLVSLPANGGKARAIYSGRIGSRPHFVTGSDAVALLSGDGLIVIDPATGRNRKVAQVKGPGWYFQEGSVPVDDMRISPDGKWLLVEVAQQLFLIATPADGETVDLTDPDLPHRRITRGGVDYFEWGRANEIDWSVGSDFFRLKLADVRPLAEGRMQPPATPDAVPMPVSVPRAVPKGSILLHGGRVLTMAHGDRVLDDADILVTGDRIAAIGPGGSLDVPPGTTVRDVSGKTILPGFIDEHDHIGEVRRGVLSTEDWGLRARLAYGVTTSFDPSTLSIDMLAYQDMLDAGLMLGPRLRSTGMAIFSMNRFRSLDEVRWVLGRYKDRYRLKNIKEYRTGNRRVREWMAMAARETGLQPTTEGALSLKLDLSQILDGFAGNEHALAADPLGDDVIALMTAMRTSYAATLNITNSGREALEYFATRRDAADDAKINRFWTPAAIERKLTDLPWRPLSEYRFPAVAKGVAKLAEAGGLVGIGSHGNVPGIGFHWEMEAHAMGGMAPMAILHAATAGSAETIGRLADLGTVEAGKMADFVILDADPLADIRNTMAIDMVMRGGFLYDADTLGELWPRQKQLPPPWFADGDRVRRWLPTAPE</sequence>
<accession>A0ABZ0B9N2</accession>
<protein>
    <submittedName>
        <fullName evidence="3">Amidohydrolase family protein</fullName>
    </submittedName>
</protein>
<dbReference type="RefSeq" id="WP_313916255.1">
    <property type="nucleotide sequence ID" value="NZ_CP135076.1"/>
</dbReference>
<evidence type="ECO:0000256" key="1">
    <source>
        <dbReference type="SAM" id="SignalP"/>
    </source>
</evidence>
<dbReference type="SUPFAM" id="SSF82171">
    <property type="entry name" value="DPP6 N-terminal domain-like"/>
    <property type="match status" value="2"/>
</dbReference>
<feature type="chain" id="PRO_5046290723" evidence="1">
    <location>
        <begin position="28"/>
        <end position="1088"/>
    </location>
</feature>
<dbReference type="InterPro" id="IPR011659">
    <property type="entry name" value="WD40"/>
</dbReference>
<dbReference type="SUPFAM" id="SSF51556">
    <property type="entry name" value="Metallo-dependent hydrolases"/>
    <property type="match status" value="1"/>
</dbReference>
<keyword evidence="1" id="KW-0732">Signal</keyword>
<gene>
    <name evidence="3" type="ORF">RPR59_02290</name>
</gene>
<dbReference type="PANTHER" id="PTHR43135:SF3">
    <property type="entry name" value="ALPHA-D-RIBOSE 1-METHYLPHOSPHONATE 5-TRIPHOSPHATE DIPHOSPHATASE"/>
    <property type="match status" value="1"/>
</dbReference>
<dbReference type="InterPro" id="IPR032466">
    <property type="entry name" value="Metal_Hydrolase"/>
</dbReference>
<dbReference type="EMBL" id="CP135076">
    <property type="protein sequence ID" value="WNO54111.1"/>
    <property type="molecule type" value="Genomic_DNA"/>
</dbReference>
<name>A0ABZ0B9N2_9SPHN</name>
<feature type="signal peptide" evidence="1">
    <location>
        <begin position="1"/>
        <end position="27"/>
    </location>
</feature>
<keyword evidence="4" id="KW-1185">Reference proteome</keyword>
<feature type="domain" description="Amidohydrolase-related" evidence="2">
    <location>
        <begin position="956"/>
        <end position="1050"/>
    </location>
</feature>